<proteinExistence type="predicted"/>
<dbReference type="RefSeq" id="WP_094787592.1">
    <property type="nucleotide sequence ID" value="NZ_NDXW01000001.1"/>
</dbReference>
<dbReference type="EMBL" id="NDXW01000001">
    <property type="protein sequence ID" value="RDH44439.1"/>
    <property type="molecule type" value="Genomic_DNA"/>
</dbReference>
<name>A0A4P9VP43_9GAMM</name>
<accession>A0A4P9VP43</accession>
<evidence type="ECO:0000256" key="1">
    <source>
        <dbReference type="SAM" id="Coils"/>
    </source>
</evidence>
<organism evidence="3 4">
    <name type="scientific">Zooshikella ganghwensis</name>
    <dbReference type="NCBI Taxonomy" id="202772"/>
    <lineage>
        <taxon>Bacteria</taxon>
        <taxon>Pseudomonadati</taxon>
        <taxon>Pseudomonadota</taxon>
        <taxon>Gammaproteobacteria</taxon>
        <taxon>Oceanospirillales</taxon>
        <taxon>Zooshikellaceae</taxon>
        <taxon>Zooshikella</taxon>
    </lineage>
</organism>
<sequence>MKKRPFAIALIVIAVGAVTFNYWLSSQSPSEVITTQTNNIIYKSKEKQTTNVNLNKEHKENVVIHESIADKAVSPEKEIKPWRKPSPHFQSFIELMDKPLVSQEEKIKLQVLMNDYALLNTSREILFRSIQSNELDLVYERERLDAVLYLTTILVGKYNSSQQELASDLVIEVLNNRAYQDNLSTDLKKSLVGDKVELGLALAVFHPERWSQYKQNYNLGEKHQKLVHYIDELAKLKAEQLKDNAARLANRLRSMSNS</sequence>
<keyword evidence="2" id="KW-1133">Transmembrane helix</keyword>
<feature type="coiled-coil region" evidence="1">
    <location>
        <begin position="231"/>
        <end position="258"/>
    </location>
</feature>
<dbReference type="Proteomes" id="UP000257039">
    <property type="component" value="Unassembled WGS sequence"/>
</dbReference>
<protein>
    <submittedName>
        <fullName evidence="3">Uncharacterized protein</fullName>
    </submittedName>
</protein>
<keyword evidence="2" id="KW-0812">Transmembrane</keyword>
<evidence type="ECO:0000313" key="4">
    <source>
        <dbReference type="Proteomes" id="UP000257039"/>
    </source>
</evidence>
<comment type="caution">
    <text evidence="3">The sequence shown here is derived from an EMBL/GenBank/DDBJ whole genome shotgun (WGS) entry which is preliminary data.</text>
</comment>
<keyword evidence="4" id="KW-1185">Reference proteome</keyword>
<keyword evidence="1" id="KW-0175">Coiled coil</keyword>
<keyword evidence="2" id="KW-0472">Membrane</keyword>
<gene>
    <name evidence="3" type="ORF">B9G39_13890</name>
</gene>
<evidence type="ECO:0000256" key="2">
    <source>
        <dbReference type="SAM" id="Phobius"/>
    </source>
</evidence>
<evidence type="ECO:0000313" key="3">
    <source>
        <dbReference type="EMBL" id="RDH44439.1"/>
    </source>
</evidence>
<dbReference type="AlphaFoldDB" id="A0A4P9VP43"/>
<feature type="transmembrane region" description="Helical" evidence="2">
    <location>
        <begin position="7"/>
        <end position="24"/>
    </location>
</feature>
<reference evidence="3 4" key="1">
    <citation type="submission" date="2017-04" db="EMBL/GenBank/DDBJ databases">
        <title>Draft genome sequence of Zooshikella ganghwensis VG4 isolated from Red Sea sediments.</title>
        <authorList>
            <person name="Rehman Z."/>
            <person name="Alam I."/>
            <person name="Kamau A."/>
            <person name="Bajic V."/>
            <person name="Leiknes T."/>
        </authorList>
    </citation>
    <scope>NUCLEOTIDE SEQUENCE [LARGE SCALE GENOMIC DNA]</scope>
    <source>
        <strain evidence="3 4">VG4</strain>
    </source>
</reference>